<dbReference type="PANTHER" id="PTHR43397:SF1">
    <property type="entry name" value="ERGOTHIONEINE BIOSYNTHESIS PROTEIN 1"/>
    <property type="match status" value="1"/>
</dbReference>
<keyword evidence="2" id="KW-0808">Transferase</keyword>
<gene>
    <name evidence="4" type="ORF">S06H3_65886</name>
</gene>
<evidence type="ECO:0000313" key="4">
    <source>
        <dbReference type="EMBL" id="GAI61574.1"/>
    </source>
</evidence>
<feature type="non-terminal residue" evidence="4">
    <location>
        <position position="1"/>
    </location>
</feature>
<name>X1S1C5_9ZZZZ</name>
<evidence type="ECO:0000259" key="3">
    <source>
        <dbReference type="Pfam" id="PF10017"/>
    </source>
</evidence>
<dbReference type="EMBL" id="BARV01044587">
    <property type="protein sequence ID" value="GAI61574.1"/>
    <property type="molecule type" value="Genomic_DNA"/>
</dbReference>
<feature type="non-terminal residue" evidence="4">
    <location>
        <position position="80"/>
    </location>
</feature>
<evidence type="ECO:0000256" key="1">
    <source>
        <dbReference type="ARBA" id="ARBA00022603"/>
    </source>
</evidence>
<dbReference type="PANTHER" id="PTHR43397">
    <property type="entry name" value="ERGOTHIONEINE BIOSYNTHESIS PROTEIN 1"/>
    <property type="match status" value="1"/>
</dbReference>
<reference evidence="4" key="1">
    <citation type="journal article" date="2014" name="Front. Microbiol.">
        <title>High frequency of phylogenetically diverse reductive dehalogenase-homologous genes in deep subseafloor sedimentary metagenomes.</title>
        <authorList>
            <person name="Kawai M."/>
            <person name="Futagami T."/>
            <person name="Toyoda A."/>
            <person name="Takaki Y."/>
            <person name="Nishi S."/>
            <person name="Hori S."/>
            <person name="Arai W."/>
            <person name="Tsubouchi T."/>
            <person name="Morono Y."/>
            <person name="Uchiyama I."/>
            <person name="Ito T."/>
            <person name="Fujiyama A."/>
            <person name="Inagaki F."/>
            <person name="Takami H."/>
        </authorList>
    </citation>
    <scope>NUCLEOTIDE SEQUENCE</scope>
    <source>
        <strain evidence="4">Expedition CK06-06</strain>
    </source>
</reference>
<dbReference type="GO" id="GO:0008168">
    <property type="term" value="F:methyltransferase activity"/>
    <property type="evidence" value="ECO:0007669"/>
    <property type="project" value="UniProtKB-KW"/>
</dbReference>
<dbReference type="GO" id="GO:0032259">
    <property type="term" value="P:methylation"/>
    <property type="evidence" value="ECO:0007669"/>
    <property type="project" value="UniProtKB-KW"/>
</dbReference>
<feature type="domain" description="Histidine-specific methyltransferase SAM-dependent" evidence="3">
    <location>
        <begin position="1"/>
        <end position="80"/>
    </location>
</feature>
<dbReference type="InterPro" id="IPR051128">
    <property type="entry name" value="EgtD_Methyltrsf_superfamily"/>
</dbReference>
<dbReference type="AlphaFoldDB" id="X1S1C5"/>
<sequence>LADEFPMLKIQGIVADFIYQLNLIPKTEKILFCFFGSTIGNLNTTGIKEFMKLLGEEMQEGDSFLLGIDMIKDSAVLEKA</sequence>
<dbReference type="Pfam" id="PF10017">
    <property type="entry name" value="Methyltransf_33"/>
    <property type="match status" value="1"/>
</dbReference>
<keyword evidence="1" id="KW-0489">Methyltransferase</keyword>
<accession>X1S1C5</accession>
<dbReference type="InterPro" id="IPR019257">
    <property type="entry name" value="MeTrfase_dom"/>
</dbReference>
<organism evidence="4">
    <name type="scientific">marine sediment metagenome</name>
    <dbReference type="NCBI Taxonomy" id="412755"/>
    <lineage>
        <taxon>unclassified sequences</taxon>
        <taxon>metagenomes</taxon>
        <taxon>ecological metagenomes</taxon>
    </lineage>
</organism>
<comment type="caution">
    <text evidence="4">The sequence shown here is derived from an EMBL/GenBank/DDBJ whole genome shotgun (WGS) entry which is preliminary data.</text>
</comment>
<dbReference type="InterPro" id="IPR029063">
    <property type="entry name" value="SAM-dependent_MTases_sf"/>
</dbReference>
<protein>
    <recommendedName>
        <fullName evidence="3">Histidine-specific methyltransferase SAM-dependent domain-containing protein</fullName>
    </recommendedName>
</protein>
<evidence type="ECO:0000256" key="2">
    <source>
        <dbReference type="ARBA" id="ARBA00022679"/>
    </source>
</evidence>
<dbReference type="Gene3D" id="3.40.50.150">
    <property type="entry name" value="Vaccinia Virus protein VP39"/>
    <property type="match status" value="1"/>
</dbReference>
<proteinExistence type="predicted"/>